<dbReference type="RefSeq" id="WP_107282649.1">
    <property type="nucleotide sequence ID" value="NZ_PYMC01000003.1"/>
</dbReference>
<feature type="domain" description="DUF7830" evidence="3">
    <location>
        <begin position="16"/>
        <end position="83"/>
    </location>
</feature>
<dbReference type="Proteomes" id="UP000240904">
    <property type="component" value="Unassembled WGS sequence"/>
</dbReference>
<dbReference type="Pfam" id="PF19500">
    <property type="entry name" value="DUF6035"/>
    <property type="match status" value="1"/>
</dbReference>
<gene>
    <name evidence="4" type="ORF">C9I89_07110</name>
</gene>
<evidence type="ECO:0008006" key="6">
    <source>
        <dbReference type="Google" id="ProtNLM"/>
    </source>
</evidence>
<comment type="caution">
    <text evidence="4">The sequence shown here is derived from an EMBL/GenBank/DDBJ whole genome shotgun (WGS) entry which is preliminary data.</text>
</comment>
<feature type="domain" description="DUF6035" evidence="2">
    <location>
        <begin position="97"/>
        <end position="273"/>
    </location>
</feature>
<dbReference type="InterPro" id="IPR046099">
    <property type="entry name" value="DUF6035"/>
</dbReference>
<reference evidence="4 5" key="1">
    <citation type="submission" date="2018-03" db="EMBL/GenBank/DDBJ databases">
        <title>Whole genome sequencing of Histamine producing bacteria.</title>
        <authorList>
            <person name="Butler K."/>
        </authorList>
    </citation>
    <scope>NUCLEOTIDE SEQUENCE [LARGE SCALE GENOMIC DNA]</scope>
    <source>
        <strain evidence="4 5">DSM 16190</strain>
    </source>
</reference>
<dbReference type="InterPro" id="IPR057152">
    <property type="entry name" value="DUF7830"/>
</dbReference>
<accession>A0A2T3N1R1</accession>
<evidence type="ECO:0000259" key="2">
    <source>
        <dbReference type="Pfam" id="PF19500"/>
    </source>
</evidence>
<keyword evidence="5" id="KW-1185">Reference proteome</keyword>
<organism evidence="4 5">
    <name type="scientific">Photobacterium lipolyticum</name>
    <dbReference type="NCBI Taxonomy" id="266810"/>
    <lineage>
        <taxon>Bacteria</taxon>
        <taxon>Pseudomonadati</taxon>
        <taxon>Pseudomonadota</taxon>
        <taxon>Gammaproteobacteria</taxon>
        <taxon>Vibrionales</taxon>
        <taxon>Vibrionaceae</taxon>
        <taxon>Photobacterium</taxon>
    </lineage>
</organism>
<dbReference type="OrthoDB" id="1302950at2"/>
<evidence type="ECO:0000259" key="3">
    <source>
        <dbReference type="Pfam" id="PF25169"/>
    </source>
</evidence>
<dbReference type="Pfam" id="PF25169">
    <property type="entry name" value="DUF7830"/>
    <property type="match status" value="1"/>
</dbReference>
<keyword evidence="1" id="KW-0175">Coiled coil</keyword>
<evidence type="ECO:0000313" key="5">
    <source>
        <dbReference type="Proteomes" id="UP000240904"/>
    </source>
</evidence>
<feature type="coiled-coil region" evidence="1">
    <location>
        <begin position="288"/>
        <end position="322"/>
    </location>
</feature>
<protein>
    <recommendedName>
        <fullName evidence="6">Competence protein CoiA</fullName>
    </recommendedName>
</protein>
<name>A0A2T3N1R1_9GAMM</name>
<proteinExistence type="predicted"/>
<dbReference type="AlphaFoldDB" id="A0A2T3N1R1"/>
<evidence type="ECO:0000313" key="4">
    <source>
        <dbReference type="EMBL" id="PSW06270.1"/>
    </source>
</evidence>
<dbReference type="EMBL" id="PYMC01000003">
    <property type="protein sequence ID" value="PSW06270.1"/>
    <property type="molecule type" value="Genomic_DNA"/>
</dbReference>
<evidence type="ECO:0000256" key="1">
    <source>
        <dbReference type="SAM" id="Coils"/>
    </source>
</evidence>
<sequence length="397" mass="46674">MITNAINSIFIPDEDKTVDTTTFLDKPEEELFEIRRKLRPKVKELTLLCPTCFQPLILAGKKDGSFYFRHVKDSDDCPIKTTCNLTYEQILAIKYNGQKEGQRHRKNKLLLADFLKKDAAFDNIQVEKTFREENQTGVAKSWRRPDVSATYTLANQKVAFELQVSTTFIDVIIDRERFYKENNAFIAWIFLNFEAKTFTELDIAYANRGNALVFDNDSIEASKQANELIVKCYYKKPEIVENNDSVYINDFWEHAMVPVRELQFDHTEGKLYLVDSKQLRKDAESLVIKRRNEIRKQKEAEAEALRQQRLKEKQLKEQARASFSYQIKENLPNHSRQYTPSERRQRLKATLSNRIFDSLEKSQNLDSLCCPKCKNKDHFYHKACFVYCEVCRSEVKY</sequence>